<dbReference type="EMBL" id="JBJVNI010000017">
    <property type="protein sequence ID" value="MFM9612950.1"/>
    <property type="molecule type" value="Genomic_DNA"/>
</dbReference>
<keyword evidence="2" id="KW-1185">Reference proteome</keyword>
<dbReference type="InterPro" id="IPR052552">
    <property type="entry name" value="YeaO-like"/>
</dbReference>
<reference evidence="1 2" key="1">
    <citation type="submission" date="2024-12" db="EMBL/GenBank/DDBJ databases">
        <title>Forecasting of Potato common scab and diversities of Pathogenic streptomyces spp. in china.</title>
        <authorList>
            <person name="Handique U."/>
            <person name="Wu J."/>
        </authorList>
    </citation>
    <scope>NUCLEOTIDE SEQUENCE [LARGE SCALE GENOMIC DNA]</scope>
    <source>
        <strain evidence="1 2">ZRIMU1530</strain>
    </source>
</reference>
<dbReference type="PANTHER" id="PTHR36849">
    <property type="entry name" value="CYTOPLASMIC PROTEIN-RELATED"/>
    <property type="match status" value="1"/>
</dbReference>
<dbReference type="PANTHER" id="PTHR36849:SF1">
    <property type="entry name" value="CYTOPLASMIC PROTEIN"/>
    <property type="match status" value="1"/>
</dbReference>
<accession>A0ABW9HXW3</accession>
<sequence>MAHKRTVHVRRVYDTPAQTDGARVLVDRLWPRGMTKEKAHLDEWCKQVAPSAELRKWYLRNPDRFAEFSHRYQAELQDPERADALAHLRDLADDSPLTLLTATRHPETSKAEVLAALIRS</sequence>
<proteinExistence type="predicted"/>
<gene>
    <name evidence="1" type="ORF">ACKI18_30165</name>
</gene>
<dbReference type="RefSeq" id="WP_319132224.1">
    <property type="nucleotide sequence ID" value="NZ_JBJVNI010000017.1"/>
</dbReference>
<name>A0ABW9HXW3_9ACTN</name>
<protein>
    <submittedName>
        <fullName evidence="1">DUF488 domain-containing protein</fullName>
    </submittedName>
</protein>
<organism evidence="1 2">
    <name type="scientific">Streptomyces niveiscabiei</name>
    <dbReference type="NCBI Taxonomy" id="164115"/>
    <lineage>
        <taxon>Bacteria</taxon>
        <taxon>Bacillati</taxon>
        <taxon>Actinomycetota</taxon>
        <taxon>Actinomycetes</taxon>
        <taxon>Kitasatosporales</taxon>
        <taxon>Streptomycetaceae</taxon>
        <taxon>Streptomyces</taxon>
    </lineage>
</organism>
<evidence type="ECO:0000313" key="2">
    <source>
        <dbReference type="Proteomes" id="UP001631957"/>
    </source>
</evidence>
<evidence type="ECO:0000313" key="1">
    <source>
        <dbReference type="EMBL" id="MFM9612950.1"/>
    </source>
</evidence>
<dbReference type="Proteomes" id="UP001631957">
    <property type="component" value="Unassembled WGS sequence"/>
</dbReference>
<dbReference type="Pfam" id="PF22752">
    <property type="entry name" value="DUF488-N3i"/>
    <property type="match status" value="1"/>
</dbReference>
<comment type="caution">
    <text evidence="1">The sequence shown here is derived from an EMBL/GenBank/DDBJ whole genome shotgun (WGS) entry which is preliminary data.</text>
</comment>